<dbReference type="Proteomes" id="UP000057181">
    <property type="component" value="Chromosome"/>
</dbReference>
<dbReference type="EMBL" id="BJZR01000008">
    <property type="protein sequence ID" value="GEO91215.1"/>
    <property type="molecule type" value="Genomic_DNA"/>
</dbReference>
<sequence>MLFSHVPDPEPVPGPADTAAGDPALDARWRAATTGWRSRSVDRDEQRTWAWVRHGWEALLEPGDGSGRAADVLLVAALLAVQQRFLAVGTEDPDTVELPDPREDGAPLEDAELLAVLGEHWELDPAEAEQDPEGFARLVGGFLQDHLAERSDEVLGALVERWGATTVFAQLWSLGRPGEVEADPDRPAFPLSTDEIAWIVSGVPAPEKHLAWEWVNR</sequence>
<evidence type="ECO:0008006" key="6">
    <source>
        <dbReference type="Google" id="ProtNLM"/>
    </source>
</evidence>
<feature type="region of interest" description="Disordered" evidence="1">
    <location>
        <begin position="1"/>
        <end position="23"/>
    </location>
</feature>
<gene>
    <name evidence="2" type="ORF">AS188_01640</name>
    <name evidence="3" type="ORF">KFL01_05210</name>
</gene>
<evidence type="ECO:0000313" key="3">
    <source>
        <dbReference type="EMBL" id="GEO91215.1"/>
    </source>
</evidence>
<dbReference type="RefSeq" id="WP_058857380.1">
    <property type="nucleotide sequence ID" value="NZ_BJZR01000008.1"/>
</dbReference>
<protein>
    <recommendedName>
        <fullName evidence="6">DUF4272 domain-containing protein</fullName>
    </recommendedName>
</protein>
<evidence type="ECO:0000256" key="1">
    <source>
        <dbReference type="SAM" id="MobiDB-lite"/>
    </source>
</evidence>
<dbReference type="AlphaFoldDB" id="A0A0U3G0X9"/>
<evidence type="ECO:0000313" key="5">
    <source>
        <dbReference type="Proteomes" id="UP000321155"/>
    </source>
</evidence>
<dbReference type="OrthoDB" id="4882827at2"/>
<evidence type="ECO:0000313" key="4">
    <source>
        <dbReference type="Proteomes" id="UP000057181"/>
    </source>
</evidence>
<proteinExistence type="predicted"/>
<dbReference type="KEGG" id="kfv:AS188_01640"/>
<dbReference type="Proteomes" id="UP000321155">
    <property type="component" value="Unassembled WGS sequence"/>
</dbReference>
<accession>A0A0U3G0X9</accession>
<dbReference type="STRING" id="446860.AS188_01640"/>
<reference evidence="2 4" key="1">
    <citation type="submission" date="2015-11" db="EMBL/GenBank/DDBJ databases">
        <title>Complete Genome Sequence of Kocuria flava strain HO-9041.</title>
        <authorList>
            <person name="Zhou M."/>
            <person name="Dai J."/>
        </authorList>
    </citation>
    <scope>NUCLEOTIDE SEQUENCE [LARGE SCALE GENOMIC DNA]</scope>
    <source>
        <strain evidence="2 4">HO-9041</strain>
    </source>
</reference>
<keyword evidence="5" id="KW-1185">Reference proteome</keyword>
<name>A0A0U3G0X9_9MICC</name>
<dbReference type="EMBL" id="CP013254">
    <property type="protein sequence ID" value="ALU38666.1"/>
    <property type="molecule type" value="Genomic_DNA"/>
</dbReference>
<organism evidence="2 4">
    <name type="scientific">Kocuria flava</name>
    <dbReference type="NCBI Taxonomy" id="446860"/>
    <lineage>
        <taxon>Bacteria</taxon>
        <taxon>Bacillati</taxon>
        <taxon>Actinomycetota</taxon>
        <taxon>Actinomycetes</taxon>
        <taxon>Micrococcales</taxon>
        <taxon>Micrococcaceae</taxon>
        <taxon>Kocuria</taxon>
    </lineage>
</organism>
<evidence type="ECO:0000313" key="2">
    <source>
        <dbReference type="EMBL" id="ALU38666.1"/>
    </source>
</evidence>
<reference evidence="3 5" key="2">
    <citation type="submission" date="2019-07" db="EMBL/GenBank/DDBJ databases">
        <title>Whole genome shotgun sequence of Kocuria flava NBRC 107626.</title>
        <authorList>
            <person name="Hosoyama A."/>
            <person name="Uohara A."/>
            <person name="Ohji S."/>
            <person name="Ichikawa N."/>
        </authorList>
    </citation>
    <scope>NUCLEOTIDE SEQUENCE [LARGE SCALE GENOMIC DNA]</scope>
    <source>
        <strain evidence="3 5">NBRC 107626</strain>
    </source>
</reference>